<gene>
    <name evidence="2" type="ORF">I6N95_04375</name>
</gene>
<accession>A0A940SU04</accession>
<sequence length="219" mass="24293">MIKKILVGLAAVCFLAIGQNAYAATIQEAGISKEQVAQFDEKATSIVKDYVAKNKLRSFPSTPGIVKDVEDGLYQIRFKDAPFYLTLYGGRSANGNSLYSWTHAYGASFVFYIKNVGNGEVMIFDTIGFRAVEIQNSNVFNGARLQLWNANPAYPTMRWTVQEAPISHSAEVDSVNLVNVNSNLAIDVVGGRLTRGNHYHSWQKLNVASQKFLLEKLTF</sequence>
<dbReference type="EMBL" id="JAEEGA010000002">
    <property type="protein sequence ID" value="MBP1040244.1"/>
    <property type="molecule type" value="Genomic_DNA"/>
</dbReference>
<dbReference type="RefSeq" id="WP_209525136.1">
    <property type="nucleotide sequence ID" value="NZ_JAEEGA010000002.1"/>
</dbReference>
<feature type="chain" id="PRO_5038126658" evidence="1">
    <location>
        <begin position="24"/>
        <end position="219"/>
    </location>
</feature>
<name>A0A940SU04_9ENTE</name>
<comment type="caution">
    <text evidence="2">The sequence shown here is derived from an EMBL/GenBank/DDBJ whole genome shotgun (WGS) entry which is preliminary data.</text>
</comment>
<evidence type="ECO:0000313" key="2">
    <source>
        <dbReference type="EMBL" id="MBP1040244.1"/>
    </source>
</evidence>
<keyword evidence="1" id="KW-0732">Signal</keyword>
<dbReference type="InterPro" id="IPR035992">
    <property type="entry name" value="Ricin_B-like_lectins"/>
</dbReference>
<organism evidence="2 3">
    <name type="scientific">Vagococcus allomyrinae</name>
    <dbReference type="NCBI Taxonomy" id="2794353"/>
    <lineage>
        <taxon>Bacteria</taxon>
        <taxon>Bacillati</taxon>
        <taxon>Bacillota</taxon>
        <taxon>Bacilli</taxon>
        <taxon>Lactobacillales</taxon>
        <taxon>Enterococcaceae</taxon>
        <taxon>Vagococcus</taxon>
    </lineage>
</organism>
<evidence type="ECO:0000313" key="3">
    <source>
        <dbReference type="Proteomes" id="UP000674938"/>
    </source>
</evidence>
<dbReference type="CDD" id="cd00161">
    <property type="entry name" value="beta-trefoil_Ricin-like"/>
    <property type="match status" value="1"/>
</dbReference>
<dbReference type="Gene3D" id="2.80.10.50">
    <property type="match status" value="1"/>
</dbReference>
<dbReference type="SUPFAM" id="SSF50370">
    <property type="entry name" value="Ricin B-like lectins"/>
    <property type="match status" value="1"/>
</dbReference>
<dbReference type="Proteomes" id="UP000674938">
    <property type="component" value="Unassembled WGS sequence"/>
</dbReference>
<protein>
    <submittedName>
        <fullName evidence="2">RICIN domain-containing protein</fullName>
    </submittedName>
</protein>
<feature type="signal peptide" evidence="1">
    <location>
        <begin position="1"/>
        <end position="23"/>
    </location>
</feature>
<proteinExistence type="predicted"/>
<evidence type="ECO:0000256" key="1">
    <source>
        <dbReference type="SAM" id="SignalP"/>
    </source>
</evidence>
<dbReference type="AlphaFoldDB" id="A0A940SU04"/>
<reference evidence="2" key="1">
    <citation type="submission" date="2020-12" db="EMBL/GenBank/DDBJ databases">
        <title>Vagococcus allomyrinae sp. nov. and Enterococcus lavae sp. nov., isolated from the larvae of Allomyrina dichotoma.</title>
        <authorList>
            <person name="Lee S.D."/>
        </authorList>
    </citation>
    <scope>NUCLEOTIDE SEQUENCE</scope>
    <source>
        <strain evidence="2">BWB3-3</strain>
    </source>
</reference>
<keyword evidence="3" id="KW-1185">Reference proteome</keyword>